<dbReference type="Proteomes" id="UP000187012">
    <property type="component" value="Unassembled WGS sequence"/>
</dbReference>
<dbReference type="EMBL" id="CYGX02000015">
    <property type="protein sequence ID" value="SIT38581.1"/>
    <property type="molecule type" value="Genomic_DNA"/>
</dbReference>
<gene>
    <name evidence="1" type="ORF">BN2475_150173</name>
</gene>
<dbReference type="Gene3D" id="2.60.120.620">
    <property type="entry name" value="q2cbj1_9rhob like domain"/>
    <property type="match status" value="1"/>
</dbReference>
<evidence type="ECO:0008006" key="3">
    <source>
        <dbReference type="Google" id="ProtNLM"/>
    </source>
</evidence>
<organism evidence="1 2">
    <name type="scientific">Paraburkholderia ribeironis</name>
    <dbReference type="NCBI Taxonomy" id="1247936"/>
    <lineage>
        <taxon>Bacteria</taxon>
        <taxon>Pseudomonadati</taxon>
        <taxon>Pseudomonadota</taxon>
        <taxon>Betaproteobacteria</taxon>
        <taxon>Burkholderiales</taxon>
        <taxon>Burkholderiaceae</taxon>
        <taxon>Paraburkholderia</taxon>
    </lineage>
</organism>
<keyword evidence="2" id="KW-1185">Reference proteome</keyword>
<reference evidence="1 2" key="1">
    <citation type="submission" date="2016-12" db="EMBL/GenBank/DDBJ databases">
        <authorList>
            <person name="Song W.-J."/>
            <person name="Kurnit D.M."/>
        </authorList>
    </citation>
    <scope>NUCLEOTIDE SEQUENCE [LARGE SCALE GENOMIC DNA]</scope>
    <source>
        <strain evidence="1 2">STM7296</strain>
    </source>
</reference>
<dbReference type="AlphaFoldDB" id="A0A1N7RTY1"/>
<name>A0A1N7RTY1_9BURK</name>
<sequence>MSWPLATSRDLFAWPPGLPNCTARPGVFSCRRTRTLTLSIQFDGDGDPYRRYSMMSSCIAQSNVMPSTATIHQRVDALDWPRIEQDLDLYGCAVVPGLATLQECDALAALYSHDDLYRSRVVMARHGFGSGEYKYFDYPLPELIGALRTAIYPHLVPLANRWNEVMHIGVRYPAKHADFIRRCHHAGQVRPTLLILQYGAGDYNCLHQDLYGEHVFPLQVAILLSAPGRDFTGGEFVMTEQRPRMQSRAEVVPLAKGDAVVFTVNSRPVQGTRGPYRVRLRHGVSRLRSGQRHTLGIIFHDAL</sequence>
<dbReference type="STRING" id="1247936.BN2475_150173"/>
<accession>A0A1N7RTY1</accession>
<protein>
    <recommendedName>
        <fullName evidence="3">Fe2OG dioxygenase domain-containing protein</fullName>
    </recommendedName>
</protein>
<dbReference type="Pfam" id="PF09859">
    <property type="entry name" value="Oxygenase-NA"/>
    <property type="match status" value="1"/>
</dbReference>
<dbReference type="InterPro" id="IPR018655">
    <property type="entry name" value="DUF2086"/>
</dbReference>
<evidence type="ECO:0000313" key="2">
    <source>
        <dbReference type="Proteomes" id="UP000187012"/>
    </source>
</evidence>
<proteinExistence type="predicted"/>
<evidence type="ECO:0000313" key="1">
    <source>
        <dbReference type="EMBL" id="SIT38581.1"/>
    </source>
</evidence>